<dbReference type="EMBL" id="VCKZ01000534">
    <property type="protein sequence ID" value="TMR26769.1"/>
    <property type="molecule type" value="Genomic_DNA"/>
</dbReference>
<dbReference type="SUPFAM" id="SSF81342">
    <property type="entry name" value="Transmembrane di-heme cytochromes"/>
    <property type="match status" value="1"/>
</dbReference>
<evidence type="ECO:0008006" key="5">
    <source>
        <dbReference type="Google" id="ProtNLM"/>
    </source>
</evidence>
<dbReference type="Gene3D" id="1.20.950.20">
    <property type="entry name" value="Transmembrane di-heme cytochromes, Chain C"/>
    <property type="match status" value="1"/>
</dbReference>
<evidence type="ECO:0000256" key="2">
    <source>
        <dbReference type="SAM" id="Phobius"/>
    </source>
</evidence>
<dbReference type="GO" id="GO:0016020">
    <property type="term" value="C:membrane"/>
    <property type="evidence" value="ECO:0007669"/>
    <property type="project" value="InterPro"/>
</dbReference>
<evidence type="ECO:0000256" key="1">
    <source>
        <dbReference type="SAM" id="MobiDB-lite"/>
    </source>
</evidence>
<dbReference type="RefSeq" id="WP_138641803.1">
    <property type="nucleotide sequence ID" value="NZ_VCKZ01000534.1"/>
</dbReference>
<dbReference type="GO" id="GO:0022904">
    <property type="term" value="P:respiratory electron transport chain"/>
    <property type="evidence" value="ECO:0007669"/>
    <property type="project" value="InterPro"/>
</dbReference>
<dbReference type="Proteomes" id="UP000305238">
    <property type="component" value="Unassembled WGS sequence"/>
</dbReference>
<dbReference type="OrthoDB" id="3681708at2"/>
<protein>
    <recommendedName>
        <fullName evidence="5">DUF4405 domain-containing protein</fullName>
    </recommendedName>
</protein>
<evidence type="ECO:0000313" key="3">
    <source>
        <dbReference type="EMBL" id="TMR26769.1"/>
    </source>
</evidence>
<keyword evidence="2" id="KW-1133">Transmembrane helix</keyword>
<keyword evidence="4" id="KW-1185">Reference proteome</keyword>
<name>A0A5S4G1E9_9ACTN</name>
<evidence type="ECO:0000313" key="4">
    <source>
        <dbReference type="Proteomes" id="UP000305238"/>
    </source>
</evidence>
<keyword evidence="2" id="KW-0472">Membrane</keyword>
<comment type="caution">
    <text evidence="3">The sequence shown here is derived from an EMBL/GenBank/DDBJ whole genome shotgun (WGS) entry which is preliminary data.</text>
</comment>
<dbReference type="AlphaFoldDB" id="A0A5S4G1E9"/>
<keyword evidence="2" id="KW-0812">Transmembrane</keyword>
<reference evidence="3 4" key="1">
    <citation type="submission" date="2019-05" db="EMBL/GenBank/DDBJ databases">
        <title>Draft genome sequence of Actinomadura geliboluensis A8036.</title>
        <authorList>
            <person name="Saricaoglu S."/>
            <person name="Isik K."/>
        </authorList>
    </citation>
    <scope>NUCLEOTIDE SEQUENCE [LARGE SCALE GENOMIC DNA]</scope>
    <source>
        <strain evidence="3 4">A8036</strain>
    </source>
</reference>
<feature type="region of interest" description="Disordered" evidence="1">
    <location>
        <begin position="94"/>
        <end position="117"/>
    </location>
</feature>
<feature type="transmembrane region" description="Helical" evidence="2">
    <location>
        <begin position="12"/>
        <end position="31"/>
    </location>
</feature>
<gene>
    <name evidence="3" type="ORF">ETD96_40610</name>
</gene>
<accession>A0A5S4G1E9</accession>
<organism evidence="3 4">
    <name type="scientific">Actinomadura geliboluensis</name>
    <dbReference type="NCBI Taxonomy" id="882440"/>
    <lineage>
        <taxon>Bacteria</taxon>
        <taxon>Bacillati</taxon>
        <taxon>Actinomycetota</taxon>
        <taxon>Actinomycetes</taxon>
        <taxon>Streptosporangiales</taxon>
        <taxon>Thermomonosporaceae</taxon>
        <taxon>Actinomadura</taxon>
    </lineage>
</organism>
<feature type="transmembrane region" description="Helical" evidence="2">
    <location>
        <begin position="51"/>
        <end position="68"/>
    </location>
</feature>
<sequence>MKVGKFNAGQKLNAAFTAGAILVMLGTGEIMTFPDPWGDRWRTGATFVHDWLFLVVVVVTAGHLWEALRDREALTGMLTGRVDRGWAARHHAAWADARTRGDEPQGAGSQGRHREGA</sequence>
<proteinExistence type="predicted"/>
<dbReference type="InterPro" id="IPR016174">
    <property type="entry name" value="Di-haem_cyt_TM"/>
</dbReference>